<dbReference type="InterPro" id="IPR027417">
    <property type="entry name" value="P-loop_NTPase"/>
</dbReference>
<name>A0ABN3WVR2_9ACTN</name>
<evidence type="ECO:0000256" key="1">
    <source>
        <dbReference type="SAM" id="Phobius"/>
    </source>
</evidence>
<sequence length="672" mass="72468">MSTETEPLTVPAGWDLSKVIPGQVEDTESAEDDIAPGAMDVVPDRTPVLYRTASAAMTVAAFTGKAVGLTARGAWAVAKPFGVGFGSLCHLGYRYVRAHDLQETLGGMSKSADWNKVQQTRLSRWRFLGWTAVATAALNVAGWIALAAGTDLEALGWAAVIPPTVTTLAAATIATLYGRYRLSNPGLPAGQVLADEDQDDGEEPFPLAWCTGGEQVQECVERAFAYEGIATRSCRVIGRRDAFWEIDVVLKGSTVGKVNAAAEQLDSHFNIKSGGTLIDPDPQESAHLVLRLVTANPFENMPKPSVHAPNSLNISEPHNFGRCMDGSLLDLVLEGLRILAIGVSGAAKTTGVLRDLAEVITACHNAIALDLDPVKDGLREFEGVMAAPPIRGNRDCEKWLDYLVKMAKARNTVRNRLDMGDTWVATAKHPAIFPFVDEFIYLSPKAKELFIELLRLAKQSGIYPVAAGQDATSDAMGDAIADSFTLRIMLASRWDDIRIVFGQGSAAKGFRPDRLVPAQTKDIKNDAGQSYIKGPGLDRPLLYGWNEFSRDQIKRAVADRQAAGRPWFDRDTLAAAGLLHLADGGSEQRVDGRQIAEDAAAVMANEGVDRMRTEKLVEALADHDEGAYGDLTVDQLRKLLKEAGAGSPVPLGDIDGMKNPRGYKLEALTALR</sequence>
<comment type="caution">
    <text evidence="2">The sequence shown here is derived from an EMBL/GenBank/DDBJ whole genome shotgun (WGS) entry which is preliminary data.</text>
</comment>
<protein>
    <recommendedName>
        <fullName evidence="4">FtsK domain-containing protein</fullName>
    </recommendedName>
</protein>
<keyword evidence="1" id="KW-1133">Transmembrane helix</keyword>
<gene>
    <name evidence="2" type="ORF">GCM10010446_12850</name>
</gene>
<keyword evidence="1" id="KW-0472">Membrane</keyword>
<keyword evidence="3" id="KW-1185">Reference proteome</keyword>
<evidence type="ECO:0008006" key="4">
    <source>
        <dbReference type="Google" id="ProtNLM"/>
    </source>
</evidence>
<reference evidence="2 3" key="1">
    <citation type="journal article" date="2019" name="Int. J. Syst. Evol. Microbiol.">
        <title>The Global Catalogue of Microorganisms (GCM) 10K type strain sequencing project: providing services to taxonomists for standard genome sequencing and annotation.</title>
        <authorList>
            <consortium name="The Broad Institute Genomics Platform"/>
            <consortium name="The Broad Institute Genome Sequencing Center for Infectious Disease"/>
            <person name="Wu L."/>
            <person name="Ma J."/>
        </authorList>
    </citation>
    <scope>NUCLEOTIDE SEQUENCE [LARGE SCALE GENOMIC DNA]</scope>
    <source>
        <strain evidence="2 3">JCM 9088</strain>
    </source>
</reference>
<dbReference type="Gene3D" id="3.40.50.300">
    <property type="entry name" value="P-loop containing nucleotide triphosphate hydrolases"/>
    <property type="match status" value="1"/>
</dbReference>
<evidence type="ECO:0000313" key="2">
    <source>
        <dbReference type="EMBL" id="GAA2929700.1"/>
    </source>
</evidence>
<evidence type="ECO:0000313" key="3">
    <source>
        <dbReference type="Proteomes" id="UP001500403"/>
    </source>
</evidence>
<feature type="transmembrane region" description="Helical" evidence="1">
    <location>
        <begin position="154"/>
        <end position="177"/>
    </location>
</feature>
<accession>A0ABN3WVR2</accession>
<dbReference type="RefSeq" id="WP_344491988.1">
    <property type="nucleotide sequence ID" value="NZ_BAAAUD010000013.1"/>
</dbReference>
<proteinExistence type="predicted"/>
<feature type="transmembrane region" description="Helical" evidence="1">
    <location>
        <begin position="127"/>
        <end position="148"/>
    </location>
</feature>
<dbReference type="Proteomes" id="UP001500403">
    <property type="component" value="Unassembled WGS sequence"/>
</dbReference>
<organism evidence="2 3">
    <name type="scientific">Streptomyces enissocaesilis</name>
    <dbReference type="NCBI Taxonomy" id="332589"/>
    <lineage>
        <taxon>Bacteria</taxon>
        <taxon>Bacillati</taxon>
        <taxon>Actinomycetota</taxon>
        <taxon>Actinomycetes</taxon>
        <taxon>Kitasatosporales</taxon>
        <taxon>Streptomycetaceae</taxon>
        <taxon>Streptomyces</taxon>
        <taxon>Streptomyces rochei group</taxon>
    </lineage>
</organism>
<dbReference type="EMBL" id="BAAAUD010000013">
    <property type="protein sequence ID" value="GAA2929700.1"/>
    <property type="molecule type" value="Genomic_DNA"/>
</dbReference>
<keyword evidence="1" id="KW-0812">Transmembrane</keyword>